<evidence type="ECO:0000256" key="1">
    <source>
        <dbReference type="ARBA" id="ARBA00004141"/>
    </source>
</evidence>
<dbReference type="KEGG" id="siy:YG5714_0198"/>
<sequence length="396" mass="43144">MLKTMIKKEIMDLRRDRKLLLGAIILPLILLPLIGIILYASIAVSPPVIEIVNHNQSNLPYVQAVSHYITQNGGTVIYNDSNASIIPDVVIIFPNDFNINASNISKQASVYVKILISSNQEASNLVNNALGYLSYSLVYSRTEFLINSSNLQRVVNPSDILRPLLVKKYAVTITGKNAPQSQANLSEIARIITLVLFPSATPVIFYVTDGIVGEKERRTLESLLASPISINSFIFSKVIIAIILGVLSSLGDILGVVLFSSLMSFTFGLPLSLSTSFILIVVLAYLLAVLLTAALSVVLLLALGGSMRNMQVINFLILSFGLIASFSALFINVANLQFPLNLILLIPYEQLSLSLLYFVSGSTFISLSLLSGVLIVSVIILLVSSRLFNSERLLLK</sequence>
<dbReference type="GO" id="GO:0016020">
    <property type="term" value="C:membrane"/>
    <property type="evidence" value="ECO:0007669"/>
    <property type="project" value="UniProtKB-SubCell"/>
</dbReference>
<organism evidence="7 8">
    <name type="scientific">Saccharolobus islandicus (strain Y.G.57.14 / Yellowstone #1)</name>
    <name type="common">Sulfolobus islandicus</name>
    <dbReference type="NCBI Taxonomy" id="439386"/>
    <lineage>
        <taxon>Archaea</taxon>
        <taxon>Thermoproteota</taxon>
        <taxon>Thermoprotei</taxon>
        <taxon>Sulfolobales</taxon>
        <taxon>Sulfolobaceae</taxon>
        <taxon>Saccharolobus</taxon>
    </lineage>
</organism>
<feature type="transmembrane region" description="Helical" evidence="5">
    <location>
        <begin position="315"/>
        <end position="335"/>
    </location>
</feature>
<dbReference type="PANTHER" id="PTHR43471:SF3">
    <property type="entry name" value="ABC TRANSPORTER PERMEASE PROTEIN NATB"/>
    <property type="match status" value="1"/>
</dbReference>
<evidence type="ECO:0000256" key="2">
    <source>
        <dbReference type="ARBA" id="ARBA00022692"/>
    </source>
</evidence>
<name>C3N929_SACI7</name>
<keyword evidence="4 5" id="KW-0472">Membrane</keyword>
<dbReference type="InterPro" id="IPR013525">
    <property type="entry name" value="ABC2_TM"/>
</dbReference>
<feature type="transmembrane region" description="Helical" evidence="5">
    <location>
        <begin position="188"/>
        <end position="208"/>
    </location>
</feature>
<evidence type="ECO:0000259" key="6">
    <source>
        <dbReference type="Pfam" id="PF12698"/>
    </source>
</evidence>
<evidence type="ECO:0000313" key="7">
    <source>
        <dbReference type="EMBL" id="ACP44491.1"/>
    </source>
</evidence>
<keyword evidence="2 5" id="KW-0812">Transmembrane</keyword>
<dbReference type="AlphaFoldDB" id="C3N929"/>
<dbReference type="GeneID" id="7806348"/>
<dbReference type="Pfam" id="PF12698">
    <property type="entry name" value="ABC2_membrane_3"/>
    <property type="match status" value="1"/>
</dbReference>
<evidence type="ECO:0000256" key="3">
    <source>
        <dbReference type="ARBA" id="ARBA00022989"/>
    </source>
</evidence>
<evidence type="ECO:0000256" key="4">
    <source>
        <dbReference type="ARBA" id="ARBA00023136"/>
    </source>
</evidence>
<accession>C3N929</accession>
<feature type="transmembrane region" description="Helical" evidence="5">
    <location>
        <begin position="355"/>
        <end position="383"/>
    </location>
</feature>
<evidence type="ECO:0000256" key="5">
    <source>
        <dbReference type="SAM" id="Phobius"/>
    </source>
</evidence>
<protein>
    <recommendedName>
        <fullName evidence="6">ABC-2 type transporter transmembrane domain-containing protein</fullName>
    </recommendedName>
</protein>
<feature type="transmembrane region" description="Helical" evidence="5">
    <location>
        <begin position="238"/>
        <end position="265"/>
    </location>
</feature>
<feature type="transmembrane region" description="Helical" evidence="5">
    <location>
        <begin position="20"/>
        <end position="42"/>
    </location>
</feature>
<dbReference type="RefSeq" id="WP_012715465.1">
    <property type="nucleotide sequence ID" value="NC_012622.1"/>
</dbReference>
<dbReference type="PANTHER" id="PTHR43471">
    <property type="entry name" value="ABC TRANSPORTER PERMEASE"/>
    <property type="match status" value="1"/>
</dbReference>
<dbReference type="HOGENOM" id="CLU_055390_0_0_2"/>
<feature type="domain" description="ABC-2 type transporter transmembrane" evidence="6">
    <location>
        <begin position="19"/>
        <end position="382"/>
    </location>
</feature>
<keyword evidence="3 5" id="KW-1133">Transmembrane helix</keyword>
<dbReference type="Proteomes" id="UP000002308">
    <property type="component" value="Chromosome"/>
</dbReference>
<dbReference type="GO" id="GO:0140359">
    <property type="term" value="F:ABC-type transporter activity"/>
    <property type="evidence" value="ECO:0007669"/>
    <property type="project" value="InterPro"/>
</dbReference>
<dbReference type="EMBL" id="CP001403">
    <property type="protein sequence ID" value="ACP44491.1"/>
    <property type="molecule type" value="Genomic_DNA"/>
</dbReference>
<reference evidence="7 8" key="1">
    <citation type="journal article" date="2009" name="Proc. Natl. Acad. Sci. U.S.A.">
        <title>Biogeography of the Sulfolobus islandicus pan-genome.</title>
        <authorList>
            <person name="Reno M.L."/>
            <person name="Held N.L."/>
            <person name="Fields C.J."/>
            <person name="Burke P.V."/>
            <person name="Whitaker R.J."/>
        </authorList>
    </citation>
    <scope>NUCLEOTIDE SEQUENCE [LARGE SCALE GENOMIC DNA]</scope>
    <source>
        <strain evidence="8">Y.G.57.14 / Yellowstone #1</strain>
    </source>
</reference>
<feature type="transmembrane region" description="Helical" evidence="5">
    <location>
        <begin position="277"/>
        <end position="303"/>
    </location>
</feature>
<proteinExistence type="predicted"/>
<comment type="subcellular location">
    <subcellularLocation>
        <location evidence="1">Membrane</location>
        <topology evidence="1">Multi-pass membrane protein</topology>
    </subcellularLocation>
</comment>
<evidence type="ECO:0000313" key="8">
    <source>
        <dbReference type="Proteomes" id="UP000002308"/>
    </source>
</evidence>
<gene>
    <name evidence="7" type="ordered locus">YG5714_0198</name>
</gene>